<keyword evidence="2" id="KW-1185">Reference proteome</keyword>
<sequence>MDEIARWRTATEEVSALLIQYSSLNKDNPWIKNYPSGSCSVSSYTIGRLLLERHGEDWQLRSGTGHLGSHTWLTLDSATLNPAAIDATLHQFSNISKEPFIGYGVSPAENHFQPYQSMPVKYVEPSWHHGGTAEIYAWVFPRLGLDPPNTHDGQGS</sequence>
<evidence type="ECO:0000313" key="1">
    <source>
        <dbReference type="EMBL" id="QOR45300.1"/>
    </source>
</evidence>
<dbReference type="RefSeq" id="WP_193326960.1">
    <property type="nucleotide sequence ID" value="NZ_CP053291.1"/>
</dbReference>
<dbReference type="EMBL" id="CP063213">
    <property type="protein sequence ID" value="QOR45300.1"/>
    <property type="molecule type" value="Genomic_DNA"/>
</dbReference>
<reference evidence="1 2" key="1">
    <citation type="submission" date="2020-10" db="EMBL/GenBank/DDBJ databases">
        <title>Trueperella pecoris sp. nov. isolated from bovine and porcine specimens.</title>
        <authorList>
            <person name="Schoenecker L."/>
            <person name="Schnydrig P."/>
            <person name="Brodard I."/>
            <person name="Thomann A."/>
            <person name="Hemphill A."/>
            <person name="Rodriguez-Campos S."/>
            <person name="Perreten V."/>
            <person name="Jores J."/>
            <person name="Kittl S."/>
        </authorList>
    </citation>
    <scope>NUCLEOTIDE SEQUENCE [LARGE SCALE GENOMIC DNA]</scope>
    <source>
        <strain evidence="1 2">15A0121</strain>
    </source>
</reference>
<proteinExistence type="predicted"/>
<dbReference type="Proteomes" id="UP000595053">
    <property type="component" value="Chromosome"/>
</dbReference>
<name>A0A7M1QTA2_9ACTO</name>
<accession>A0A7M1QTA2</accession>
<evidence type="ECO:0000313" key="2">
    <source>
        <dbReference type="Proteomes" id="UP000595053"/>
    </source>
</evidence>
<dbReference type="AlphaFoldDB" id="A0A7M1QTA2"/>
<organism evidence="1 2">
    <name type="scientific">Trueperella pecoris</name>
    <dbReference type="NCBI Taxonomy" id="2733571"/>
    <lineage>
        <taxon>Bacteria</taxon>
        <taxon>Bacillati</taxon>
        <taxon>Actinomycetota</taxon>
        <taxon>Actinomycetes</taxon>
        <taxon>Actinomycetales</taxon>
        <taxon>Actinomycetaceae</taxon>
        <taxon>Trueperella</taxon>
    </lineage>
</organism>
<protein>
    <submittedName>
        <fullName evidence="1">Uncharacterized protein</fullName>
    </submittedName>
</protein>
<gene>
    <name evidence="1" type="ORF">INS88_08505</name>
</gene>